<dbReference type="NCBIfam" id="NF003627">
    <property type="entry name" value="PRK05265.1-5"/>
    <property type="match status" value="1"/>
</dbReference>
<accession>T0ZQE5</accession>
<evidence type="ECO:0000313" key="4">
    <source>
        <dbReference type="EMBL" id="EQD46717.1"/>
    </source>
</evidence>
<evidence type="ECO:0000256" key="2">
    <source>
        <dbReference type="ARBA" id="ARBA00022679"/>
    </source>
</evidence>
<dbReference type="EMBL" id="AUZZ01006327">
    <property type="protein sequence ID" value="EQD46717.1"/>
    <property type="molecule type" value="Genomic_DNA"/>
</dbReference>
<proteinExistence type="inferred from homology"/>
<sequence>REDRRHIPEKDVRILLDAIRLPLNLEMSLADEIVWQTRLLQPPMVCIVPENRAERTTENGLAVRAEIERLRPVLESFSELGIRVSLFVDPVLEDIEAAAALRVHAIELHTGSFANAQDGNDATGHWEVLARGARRAHELGLEVHAGHGLGYGNIQMAARLPHVCTFNVGHAIVCESVLTGMQDAVHRMKTLIETAERNP</sequence>
<reference evidence="4" key="2">
    <citation type="journal article" date="2014" name="ISME J.">
        <title>Microbial stratification in low pH oxic and suboxic macroscopic growths along an acid mine drainage.</title>
        <authorList>
            <person name="Mendez-Garcia C."/>
            <person name="Mesa V."/>
            <person name="Sprenger R.R."/>
            <person name="Richter M."/>
            <person name="Diez M.S."/>
            <person name="Solano J."/>
            <person name="Bargiela R."/>
            <person name="Golyshina O.V."/>
            <person name="Manteca A."/>
            <person name="Ramos J.L."/>
            <person name="Gallego J.R."/>
            <person name="Llorente I."/>
            <person name="Martins Dos Santos V.A."/>
            <person name="Jensen O.N."/>
            <person name="Pelaez A.I."/>
            <person name="Sanchez J."/>
            <person name="Ferrer M."/>
        </authorList>
    </citation>
    <scope>NUCLEOTIDE SEQUENCE</scope>
</reference>
<name>T0ZQE5_9ZZZZ</name>
<dbReference type="NCBIfam" id="NF003625">
    <property type="entry name" value="PRK05265.1-3"/>
    <property type="match status" value="1"/>
</dbReference>
<dbReference type="GO" id="GO:0033856">
    <property type="term" value="F:pyridoxine 5'-phosphate synthase activity"/>
    <property type="evidence" value="ECO:0007669"/>
    <property type="project" value="UniProtKB-EC"/>
</dbReference>
<evidence type="ECO:0000256" key="3">
    <source>
        <dbReference type="ARBA" id="ARBA00023096"/>
    </source>
</evidence>
<gene>
    <name evidence="4" type="ORF">B2A_08781</name>
</gene>
<dbReference type="GO" id="GO:0005829">
    <property type="term" value="C:cytosol"/>
    <property type="evidence" value="ECO:0007669"/>
    <property type="project" value="TreeGrafter"/>
</dbReference>
<dbReference type="HAMAP" id="MF_00279">
    <property type="entry name" value="PdxJ"/>
    <property type="match status" value="1"/>
</dbReference>
<reference evidence="4" key="1">
    <citation type="submission" date="2013-08" db="EMBL/GenBank/DDBJ databases">
        <authorList>
            <person name="Mendez C."/>
            <person name="Richter M."/>
            <person name="Ferrer M."/>
            <person name="Sanchez J."/>
        </authorList>
    </citation>
    <scope>NUCLEOTIDE SEQUENCE</scope>
</reference>
<evidence type="ECO:0000256" key="1">
    <source>
        <dbReference type="ARBA" id="ARBA00022490"/>
    </source>
</evidence>
<organism evidence="4">
    <name type="scientific">mine drainage metagenome</name>
    <dbReference type="NCBI Taxonomy" id="410659"/>
    <lineage>
        <taxon>unclassified sequences</taxon>
        <taxon>metagenomes</taxon>
        <taxon>ecological metagenomes</taxon>
    </lineage>
</organism>
<protein>
    <submittedName>
        <fullName evidence="4">Pyridoxal phosphate (Active vitamin B6) biosynthesis PdxJ</fullName>
        <ecNumber evidence="4">2.6.99.2</ecNumber>
    </submittedName>
</protein>
<keyword evidence="1" id="KW-0963">Cytoplasm</keyword>
<dbReference type="EC" id="2.6.99.2" evidence="4"/>
<dbReference type="PANTHER" id="PTHR30456">
    <property type="entry name" value="PYRIDOXINE 5'-PHOSPHATE SYNTHASE"/>
    <property type="match status" value="1"/>
</dbReference>
<dbReference type="Pfam" id="PF03740">
    <property type="entry name" value="PdxJ"/>
    <property type="match status" value="1"/>
</dbReference>
<dbReference type="SUPFAM" id="SSF63892">
    <property type="entry name" value="Pyridoxine 5'-phosphate synthase"/>
    <property type="match status" value="1"/>
</dbReference>
<dbReference type="InterPro" id="IPR004569">
    <property type="entry name" value="PyrdxlP_synth_PdxJ"/>
</dbReference>
<keyword evidence="3" id="KW-0664">Pyridoxine biosynthesis</keyword>
<keyword evidence="2 4" id="KW-0808">Transferase</keyword>
<dbReference type="AlphaFoldDB" id="T0ZQE5"/>
<dbReference type="Gene3D" id="3.20.20.70">
    <property type="entry name" value="Aldolase class I"/>
    <property type="match status" value="1"/>
</dbReference>
<comment type="caution">
    <text evidence="4">The sequence shown here is derived from an EMBL/GenBank/DDBJ whole genome shotgun (WGS) entry which is preliminary data.</text>
</comment>
<dbReference type="InterPro" id="IPR036130">
    <property type="entry name" value="Pyridoxine-5'_phos_synth"/>
</dbReference>
<dbReference type="PANTHER" id="PTHR30456:SF0">
    <property type="entry name" value="PYRIDOXINE 5'-PHOSPHATE SYNTHASE"/>
    <property type="match status" value="1"/>
</dbReference>
<dbReference type="GO" id="GO:0008615">
    <property type="term" value="P:pyridoxine biosynthetic process"/>
    <property type="evidence" value="ECO:0007669"/>
    <property type="project" value="UniProtKB-KW"/>
</dbReference>
<feature type="non-terminal residue" evidence="4">
    <location>
        <position position="1"/>
    </location>
</feature>
<dbReference type="InterPro" id="IPR013785">
    <property type="entry name" value="Aldolase_TIM"/>
</dbReference>